<evidence type="ECO:0000313" key="2">
    <source>
        <dbReference type="Proteomes" id="UP000783287"/>
    </source>
</evidence>
<dbReference type="Proteomes" id="UP000783287">
    <property type="component" value="Unassembled WGS sequence"/>
</dbReference>
<reference evidence="1" key="1">
    <citation type="submission" date="2020-04" db="EMBL/GenBank/DDBJ databases">
        <authorList>
            <person name="Zhang T."/>
        </authorList>
    </citation>
    <scope>NUCLEOTIDE SEQUENCE</scope>
    <source>
        <strain evidence="1">HKST-UBA14</strain>
    </source>
</reference>
<dbReference type="AlphaFoldDB" id="A0A955L4S0"/>
<evidence type="ECO:0000313" key="1">
    <source>
        <dbReference type="EMBL" id="MCA9382986.1"/>
    </source>
</evidence>
<protein>
    <submittedName>
        <fullName evidence="1">Uncharacterized protein</fullName>
    </submittedName>
</protein>
<gene>
    <name evidence="1" type="ORF">KC909_01345</name>
</gene>
<dbReference type="EMBL" id="JAGQLK010000018">
    <property type="protein sequence ID" value="MCA9382986.1"/>
    <property type="molecule type" value="Genomic_DNA"/>
</dbReference>
<proteinExistence type="predicted"/>
<organism evidence="1 2">
    <name type="scientific">Candidatus Dojkabacteria bacterium</name>
    <dbReference type="NCBI Taxonomy" id="2099670"/>
    <lineage>
        <taxon>Bacteria</taxon>
        <taxon>Candidatus Dojkabacteria</taxon>
    </lineage>
</organism>
<reference evidence="1" key="2">
    <citation type="journal article" date="2021" name="Microbiome">
        <title>Successional dynamics and alternative stable states in a saline activated sludge microbial community over 9 years.</title>
        <authorList>
            <person name="Wang Y."/>
            <person name="Ye J."/>
            <person name="Ju F."/>
            <person name="Liu L."/>
            <person name="Boyd J.A."/>
            <person name="Deng Y."/>
            <person name="Parks D.H."/>
            <person name="Jiang X."/>
            <person name="Yin X."/>
            <person name="Woodcroft B.J."/>
            <person name="Tyson G.W."/>
            <person name="Hugenholtz P."/>
            <person name="Polz M.F."/>
            <person name="Zhang T."/>
        </authorList>
    </citation>
    <scope>NUCLEOTIDE SEQUENCE</scope>
    <source>
        <strain evidence="1">HKST-UBA14</strain>
    </source>
</reference>
<accession>A0A955L4S0</accession>
<name>A0A955L4S0_9BACT</name>
<sequence length="306" mass="35780">MDITLNTKQLKKLTDEWVGYFVERPEKLFQHDEKFPNTDECLSLIAKSNGFQITAFAGKVQNSFSHQDRLPDLGDLNLLARLRAIQILANKPLRIIFDGEFYADIFDEELHYITKYEAKLTEYSKLIELNKEFDSSATFYTVPELLKLTGHSMKDLESRIEYYTENPLEAYKLVETRPHELSNKISRLIKDNGHKYTNDDVLEIGSKFIIKKAALAEIIEVLHESDNYQRITILKYSKSNNPRIRTEMKYAPWNATILFKGSYLNINTATSGSFEEFKNDKRNFQIYNEDKTFLGFTRKPHIFENL</sequence>
<comment type="caution">
    <text evidence="1">The sequence shown here is derived from an EMBL/GenBank/DDBJ whole genome shotgun (WGS) entry which is preliminary data.</text>
</comment>